<feature type="chain" id="PRO_5038424495" evidence="8">
    <location>
        <begin position="28"/>
        <end position="359"/>
    </location>
</feature>
<dbReference type="PANTHER" id="PTHR35789:SF1">
    <property type="entry name" value="SPORE GERMINATION PROTEIN B3"/>
    <property type="match status" value="1"/>
</dbReference>
<feature type="signal peptide" evidence="8">
    <location>
        <begin position="1"/>
        <end position="27"/>
    </location>
</feature>
<comment type="subcellular location">
    <subcellularLocation>
        <location evidence="1">Membrane</location>
        <topology evidence="1">Lipid-anchor</topology>
    </subcellularLocation>
</comment>
<evidence type="ECO:0000256" key="7">
    <source>
        <dbReference type="ARBA" id="ARBA00023288"/>
    </source>
</evidence>
<keyword evidence="5" id="KW-0472">Membrane</keyword>
<dbReference type="OrthoDB" id="9816067at2"/>
<dbReference type="PROSITE" id="PS51257">
    <property type="entry name" value="PROKAR_LIPOPROTEIN"/>
    <property type="match status" value="1"/>
</dbReference>
<protein>
    <submittedName>
        <fullName evidence="11">Ger(X)C family spore germination protein</fullName>
    </submittedName>
</protein>
<dbReference type="RefSeq" id="WP_119598210.1">
    <property type="nucleotide sequence ID" value="NZ_QXQA01000002.1"/>
</dbReference>
<keyword evidence="4 8" id="KW-0732">Signal</keyword>
<dbReference type="Gene3D" id="3.30.300.210">
    <property type="entry name" value="Nutrient germinant receptor protein C, domain 3"/>
    <property type="match status" value="1"/>
</dbReference>
<evidence type="ECO:0000256" key="5">
    <source>
        <dbReference type="ARBA" id="ARBA00023136"/>
    </source>
</evidence>
<keyword evidence="7" id="KW-0449">Lipoprotein</keyword>
<evidence type="ECO:0000256" key="6">
    <source>
        <dbReference type="ARBA" id="ARBA00023139"/>
    </source>
</evidence>
<feature type="domain" description="Spore germination GerAC-like C-terminal" evidence="9">
    <location>
        <begin position="202"/>
        <end position="352"/>
    </location>
</feature>
<dbReference type="GO" id="GO:0009847">
    <property type="term" value="P:spore germination"/>
    <property type="evidence" value="ECO:0007669"/>
    <property type="project" value="InterPro"/>
</dbReference>
<organism evidence="11 12">
    <name type="scientific">Paenibacillus nanensis</name>
    <dbReference type="NCBI Taxonomy" id="393251"/>
    <lineage>
        <taxon>Bacteria</taxon>
        <taxon>Bacillati</taxon>
        <taxon>Bacillota</taxon>
        <taxon>Bacilli</taxon>
        <taxon>Bacillales</taxon>
        <taxon>Paenibacillaceae</taxon>
        <taxon>Paenibacillus</taxon>
    </lineage>
</organism>
<keyword evidence="3" id="KW-0309">Germination</keyword>
<dbReference type="InterPro" id="IPR057336">
    <property type="entry name" value="GerAC_N"/>
</dbReference>
<dbReference type="EMBL" id="QXQA01000002">
    <property type="protein sequence ID" value="RIX59379.1"/>
    <property type="molecule type" value="Genomic_DNA"/>
</dbReference>
<evidence type="ECO:0000256" key="2">
    <source>
        <dbReference type="ARBA" id="ARBA00007886"/>
    </source>
</evidence>
<dbReference type="Pfam" id="PF05504">
    <property type="entry name" value="Spore_GerAC"/>
    <property type="match status" value="1"/>
</dbReference>
<evidence type="ECO:0000256" key="1">
    <source>
        <dbReference type="ARBA" id="ARBA00004635"/>
    </source>
</evidence>
<dbReference type="GO" id="GO:0016020">
    <property type="term" value="C:membrane"/>
    <property type="evidence" value="ECO:0007669"/>
    <property type="project" value="UniProtKB-SubCell"/>
</dbReference>
<comment type="similarity">
    <text evidence="2">Belongs to the GerABKC lipoprotein family.</text>
</comment>
<dbReference type="AlphaFoldDB" id="A0A3A1VEN6"/>
<sequence>MLRFGKPAIRAAAMLILAALLSGCWDTKDINHRVLPVVMGLSKVDGNYNMFLQIPEPTSDDSKMRIVSDSGETVSDIVDKISMNLESQIDLLHLKVLLIDRKYAEEGINDSITSFIRAQDISPKTMVVICDEPLDRFFDAMSKPDNQESTTLVHFFEKNAGWNPQVAQTRIWQMFRSIHSYTNDTMVPIIRSDDSTVIQSRGSAIIRNGRMVDRITPDDTLMINIFNGHSAQGKIEVMDHANVEIVSNAISHKSRVAGNQTFLECHVRLKVTILETKGEPSVAQVKWELEDLLRKRSEALLAKLQKRKADIVAFGQHFRTKIPRDQLAKWRTDYFPYTDINLQFQVIVQNEGNLKMRKH</sequence>
<evidence type="ECO:0000313" key="12">
    <source>
        <dbReference type="Proteomes" id="UP000266482"/>
    </source>
</evidence>
<dbReference type="InterPro" id="IPR008844">
    <property type="entry name" value="Spore_GerAC-like"/>
</dbReference>
<dbReference type="InterPro" id="IPR046953">
    <property type="entry name" value="Spore_GerAC-like_C"/>
</dbReference>
<evidence type="ECO:0000256" key="8">
    <source>
        <dbReference type="SAM" id="SignalP"/>
    </source>
</evidence>
<dbReference type="Pfam" id="PF25198">
    <property type="entry name" value="Spore_GerAC_N"/>
    <property type="match status" value="1"/>
</dbReference>
<feature type="domain" description="Spore germination protein N-terminal" evidence="10">
    <location>
        <begin position="26"/>
        <end position="191"/>
    </location>
</feature>
<dbReference type="Proteomes" id="UP000266482">
    <property type="component" value="Unassembled WGS sequence"/>
</dbReference>
<keyword evidence="6" id="KW-0564">Palmitate</keyword>
<evidence type="ECO:0000256" key="3">
    <source>
        <dbReference type="ARBA" id="ARBA00022544"/>
    </source>
</evidence>
<name>A0A3A1VEN6_9BACL</name>
<dbReference type="InterPro" id="IPR038501">
    <property type="entry name" value="Spore_GerAC_C_sf"/>
</dbReference>
<gene>
    <name evidence="11" type="ORF">D3P08_04290</name>
</gene>
<dbReference type="PANTHER" id="PTHR35789">
    <property type="entry name" value="SPORE GERMINATION PROTEIN B3"/>
    <property type="match status" value="1"/>
</dbReference>
<keyword evidence="12" id="KW-1185">Reference proteome</keyword>
<reference evidence="11 12" key="1">
    <citation type="submission" date="2018-09" db="EMBL/GenBank/DDBJ databases">
        <title>Paenibacillus aracenensis nov. sp. isolated from a cave in southern Spain.</title>
        <authorList>
            <person name="Jurado V."/>
            <person name="Gutierrez-Patricio S."/>
            <person name="Gonzalez-Pimentel J.L."/>
            <person name="Miller A.Z."/>
            <person name="Laiz L."/>
            <person name="Saiz-Jimenez C."/>
        </authorList>
    </citation>
    <scope>NUCLEOTIDE SEQUENCE [LARGE SCALE GENOMIC DNA]</scope>
    <source>
        <strain evidence="11 12">DSM 22867</strain>
    </source>
</reference>
<evidence type="ECO:0000259" key="9">
    <source>
        <dbReference type="Pfam" id="PF05504"/>
    </source>
</evidence>
<evidence type="ECO:0000256" key="4">
    <source>
        <dbReference type="ARBA" id="ARBA00022729"/>
    </source>
</evidence>
<proteinExistence type="inferred from homology"/>
<evidence type="ECO:0000259" key="10">
    <source>
        <dbReference type="Pfam" id="PF25198"/>
    </source>
</evidence>
<comment type="caution">
    <text evidence="11">The sequence shown here is derived from an EMBL/GenBank/DDBJ whole genome shotgun (WGS) entry which is preliminary data.</text>
</comment>
<dbReference type="NCBIfam" id="TIGR02887">
    <property type="entry name" value="spore_ger_x_C"/>
    <property type="match status" value="1"/>
</dbReference>
<evidence type="ECO:0000313" key="11">
    <source>
        <dbReference type="EMBL" id="RIX59379.1"/>
    </source>
</evidence>
<accession>A0A3A1VEN6</accession>